<name>A0A5E4VRH5_9BURK</name>
<sequence>MTRPRISVLLAVFNGEAFLSQQLESLAAQTMLPDELVVCDDASTDTSWDILERFAARAPFAVRMQRNEKNLGYSRNFGRCLEMAQGEILFFCDQDDVWFPEKIASVVQKMESRDDVLLVIHDGKLVDENLTWQGACKLEQVAADKRFALQVVDKLDKTAQSQALLQTIYSSKVASDFAPPSIQSLHYFGRGLSREQAEALQKAPRALILTFAHPASQSVTALRRAEQFVAELAKKGHAIIWDDETREAFTPEAWETSRSGAWDGDTPDVSKQIVIHAYKSGEATRAISLGMARFGLPDIVINDSTWSLNRPLGNTINAVAQQLVEAGAPNDSATVQLRVASIRHAAVRKRLTDSILSGGKGEGRLRLVEAAPEAGDPNNALAALSFDAYPGRDITERQTNFVMAVFGAQPDEVAYVREGAALRAASERARAQLPALQQAFQRGLAPGEQLQVKAPFTTRDGSREWMWIEVTEWKGDRIKGMLRNEPRNVGGLKAGQMVEARQSELFDYLRVFPDGHTEGNETSKILKQAAH</sequence>
<organism evidence="3 4">
    <name type="scientific">Pandoraea nosoerga</name>
    <dbReference type="NCBI Taxonomy" id="2508296"/>
    <lineage>
        <taxon>Bacteria</taxon>
        <taxon>Pseudomonadati</taxon>
        <taxon>Pseudomonadota</taxon>
        <taxon>Betaproteobacteria</taxon>
        <taxon>Burkholderiales</taxon>
        <taxon>Burkholderiaceae</taxon>
        <taxon>Pandoraea</taxon>
    </lineage>
</organism>
<accession>A0A5E4VRH5</accession>
<dbReference type="Proteomes" id="UP000367825">
    <property type="component" value="Unassembled WGS sequence"/>
</dbReference>
<dbReference type="SUPFAM" id="SSF53448">
    <property type="entry name" value="Nucleotide-diphospho-sugar transferases"/>
    <property type="match status" value="1"/>
</dbReference>
<dbReference type="InterPro" id="IPR029044">
    <property type="entry name" value="Nucleotide-diphossugar_trans"/>
</dbReference>
<dbReference type="RefSeq" id="WP_150556106.1">
    <property type="nucleotide sequence ID" value="NZ_CABPSC010000010.1"/>
</dbReference>
<dbReference type="InterPro" id="IPR001173">
    <property type="entry name" value="Glyco_trans_2-like"/>
</dbReference>
<dbReference type="Pfam" id="PF10077">
    <property type="entry name" value="DUF2314"/>
    <property type="match status" value="1"/>
</dbReference>
<keyword evidence="4" id="KW-1185">Reference proteome</keyword>
<dbReference type="InterPro" id="IPR018756">
    <property type="entry name" value="DUF2314"/>
</dbReference>
<feature type="domain" description="Glycosyltransferase 2-like" evidence="1">
    <location>
        <begin position="7"/>
        <end position="134"/>
    </location>
</feature>
<dbReference type="EMBL" id="CABPSC010000010">
    <property type="protein sequence ID" value="VVE14841.1"/>
    <property type="molecule type" value="Genomic_DNA"/>
</dbReference>
<proteinExistence type="predicted"/>
<dbReference type="OrthoDB" id="9802649at2"/>
<evidence type="ECO:0000259" key="2">
    <source>
        <dbReference type="Pfam" id="PF10077"/>
    </source>
</evidence>
<dbReference type="PANTHER" id="PTHR22916">
    <property type="entry name" value="GLYCOSYLTRANSFERASE"/>
    <property type="match status" value="1"/>
</dbReference>
<gene>
    <name evidence="3" type="ORF">PNO31109_02820</name>
</gene>
<dbReference type="Gene3D" id="3.90.550.10">
    <property type="entry name" value="Spore Coat Polysaccharide Biosynthesis Protein SpsA, Chain A"/>
    <property type="match status" value="1"/>
</dbReference>
<dbReference type="PANTHER" id="PTHR22916:SF3">
    <property type="entry name" value="UDP-GLCNAC:BETAGAL BETA-1,3-N-ACETYLGLUCOSAMINYLTRANSFERASE-LIKE PROTEIN 1"/>
    <property type="match status" value="1"/>
</dbReference>
<protein>
    <submittedName>
        <fullName evidence="3">Glycosyl transferase family 2</fullName>
    </submittedName>
</protein>
<evidence type="ECO:0000313" key="3">
    <source>
        <dbReference type="EMBL" id="VVE14841.1"/>
    </source>
</evidence>
<evidence type="ECO:0000313" key="4">
    <source>
        <dbReference type="Proteomes" id="UP000367825"/>
    </source>
</evidence>
<keyword evidence="3" id="KW-0808">Transferase</keyword>
<reference evidence="3 4" key="1">
    <citation type="submission" date="2019-08" db="EMBL/GenBank/DDBJ databases">
        <authorList>
            <person name="Peeters C."/>
        </authorList>
    </citation>
    <scope>NUCLEOTIDE SEQUENCE [LARGE SCALE GENOMIC DNA]</scope>
    <source>
        <strain evidence="3 4">LMG 31109</strain>
    </source>
</reference>
<dbReference type="GO" id="GO:0016758">
    <property type="term" value="F:hexosyltransferase activity"/>
    <property type="evidence" value="ECO:0007669"/>
    <property type="project" value="UniProtKB-ARBA"/>
</dbReference>
<dbReference type="Pfam" id="PF00535">
    <property type="entry name" value="Glycos_transf_2"/>
    <property type="match status" value="1"/>
</dbReference>
<feature type="domain" description="DUF2314" evidence="2">
    <location>
        <begin position="423"/>
        <end position="527"/>
    </location>
</feature>
<dbReference type="AlphaFoldDB" id="A0A5E4VRH5"/>
<evidence type="ECO:0000259" key="1">
    <source>
        <dbReference type="Pfam" id="PF00535"/>
    </source>
</evidence>